<evidence type="ECO:0000256" key="4">
    <source>
        <dbReference type="ARBA" id="ARBA00022640"/>
    </source>
</evidence>
<keyword evidence="3" id="KW-0150">Chloroplast</keyword>
<keyword evidence="4" id="KW-0934">Plastid</keyword>
<dbReference type="EMBL" id="KV014852">
    <property type="protein sequence ID" value="KZV21891.1"/>
    <property type="molecule type" value="Genomic_DNA"/>
</dbReference>
<dbReference type="AlphaFoldDB" id="A0A2Z7AJE2"/>
<dbReference type="OrthoDB" id="1927399at2759"/>
<comment type="subcellular location">
    <subcellularLocation>
        <location evidence="2">Membrane</location>
    </subcellularLocation>
    <subcellularLocation>
        <location evidence="1">Plastid</location>
        <location evidence="1">Chloroplast</location>
    </subcellularLocation>
</comment>
<evidence type="ECO:0000256" key="6">
    <source>
        <dbReference type="ARBA" id="ARBA00022946"/>
    </source>
</evidence>
<dbReference type="FunFam" id="3.40.250.10:FF:000044">
    <property type="entry name" value="Rhodanese-like domain-containing protein 4, chloroplastic"/>
    <property type="match status" value="1"/>
</dbReference>
<dbReference type="InterPro" id="IPR036873">
    <property type="entry name" value="Rhodanese-like_dom_sf"/>
</dbReference>
<keyword evidence="5" id="KW-0812">Transmembrane</keyword>
<accession>A0A2Z7AJE2</accession>
<evidence type="ECO:0000256" key="1">
    <source>
        <dbReference type="ARBA" id="ARBA00004229"/>
    </source>
</evidence>
<dbReference type="InterPro" id="IPR044240">
    <property type="entry name" value="STR4-like"/>
</dbReference>
<evidence type="ECO:0000256" key="3">
    <source>
        <dbReference type="ARBA" id="ARBA00022528"/>
    </source>
</evidence>
<dbReference type="Gene3D" id="3.40.250.10">
    <property type="entry name" value="Rhodanese-like domain"/>
    <property type="match status" value="1"/>
</dbReference>
<evidence type="ECO:0000256" key="2">
    <source>
        <dbReference type="ARBA" id="ARBA00004370"/>
    </source>
</evidence>
<reference evidence="10 11" key="1">
    <citation type="journal article" date="2015" name="Proc. Natl. Acad. Sci. U.S.A.">
        <title>The resurrection genome of Boea hygrometrica: A blueprint for survival of dehydration.</title>
        <authorList>
            <person name="Xiao L."/>
            <person name="Yang G."/>
            <person name="Zhang L."/>
            <person name="Yang X."/>
            <person name="Zhao S."/>
            <person name="Ji Z."/>
            <person name="Zhou Q."/>
            <person name="Hu M."/>
            <person name="Wang Y."/>
            <person name="Chen M."/>
            <person name="Xu Y."/>
            <person name="Jin H."/>
            <person name="Xiao X."/>
            <person name="Hu G."/>
            <person name="Bao F."/>
            <person name="Hu Y."/>
            <person name="Wan P."/>
            <person name="Li L."/>
            <person name="Deng X."/>
            <person name="Kuang T."/>
            <person name="Xiang C."/>
            <person name="Zhu J.K."/>
            <person name="Oliver M.J."/>
            <person name="He Y."/>
        </authorList>
    </citation>
    <scope>NUCLEOTIDE SEQUENCE [LARGE SCALE GENOMIC DNA]</scope>
    <source>
        <strain evidence="11">cv. XS01</strain>
    </source>
</reference>
<evidence type="ECO:0000256" key="8">
    <source>
        <dbReference type="ARBA" id="ARBA00023136"/>
    </source>
</evidence>
<feature type="compositionally biased region" description="Pro residues" evidence="9">
    <location>
        <begin position="584"/>
        <end position="603"/>
    </location>
</feature>
<evidence type="ECO:0000313" key="11">
    <source>
        <dbReference type="Proteomes" id="UP000250235"/>
    </source>
</evidence>
<evidence type="ECO:0000256" key="7">
    <source>
        <dbReference type="ARBA" id="ARBA00022989"/>
    </source>
</evidence>
<protein>
    <submittedName>
        <fullName evidence="10">Rhodanese-like domain-containing protein 4, chloroplastic-like</fullName>
    </submittedName>
</protein>
<evidence type="ECO:0000256" key="9">
    <source>
        <dbReference type="SAM" id="MobiDB-lite"/>
    </source>
</evidence>
<evidence type="ECO:0000313" key="10">
    <source>
        <dbReference type="EMBL" id="KZV21891.1"/>
    </source>
</evidence>
<proteinExistence type="predicted"/>
<evidence type="ECO:0000256" key="5">
    <source>
        <dbReference type="ARBA" id="ARBA00022692"/>
    </source>
</evidence>
<dbReference type="PANTHER" id="PTHR47377">
    <property type="entry name" value="RHODANESE-LIKE DOMAIN-CONTAINING PROTEIN 4, CHLOROPLASTIC"/>
    <property type="match status" value="1"/>
</dbReference>
<keyword evidence="6" id="KW-0809">Transit peptide</keyword>
<dbReference type="PANTHER" id="PTHR47377:SF1">
    <property type="entry name" value="RHODANESE-LIKE DOMAIN-CONTAINING PROTEIN 4, CHLOROPLASTIC"/>
    <property type="match status" value="1"/>
</dbReference>
<keyword evidence="7" id="KW-1133">Transmembrane helix</keyword>
<dbReference type="GO" id="GO:0009535">
    <property type="term" value="C:chloroplast thylakoid membrane"/>
    <property type="evidence" value="ECO:0007669"/>
    <property type="project" value="UniProtKB-ARBA"/>
</dbReference>
<dbReference type="Proteomes" id="UP000250235">
    <property type="component" value="Unassembled WGS sequence"/>
</dbReference>
<feature type="region of interest" description="Disordered" evidence="9">
    <location>
        <begin position="534"/>
        <end position="603"/>
    </location>
</feature>
<keyword evidence="11" id="KW-1185">Reference proteome</keyword>
<gene>
    <name evidence="10" type="ORF">F511_05581</name>
</gene>
<sequence length="603" mass="65206">MQWTLKLRLVRCHELPAYEKNVTGQLVARDSPQSREFGGREIRLLDIYKILSSLLYEMIKYDIKFLDQNNPKTIFLPFQNVALCTTCSCECSPVARASTTPVAAPAIKLWLGQAQSAHLWLGQAQHRNISLLLNPTAEILCHVLHQSLNRLPVAFSSDLDRVMEALKAVGLTPISVLDKRSGPRKYLSPAIVSPFKNQSFTISRCMAGGLVLLSSALGTDFARALTYDETLQQPLSSLRPDIDATGIIGSVTNFAAENPLIVGGGVVFLAFPLVVSQLLSKSKNWGVETAKSAYSKLGDDDKAQLLDIRAPQDIKQVGSPDIRSFKKKPVALEYNGEDKSGFLKKLSSKFKEPESTTLFILDKFDGNSELVAELVTANGFKAAYAIRDGAEGSRGWTKSDLPWIAPSKAWSLDLSNLTGTIGDGSDALPLILGVAAAAGIGILSFTEVEVVLQVLGSAALIQFVGKKLLFAEVYVSQHCHDRKQTIQQIEDIVNTKIAPNELVGDIKQIGRALLPSTVTTKALPAPAETAIQTAETAPEGNSEPAKVEATPEVNSVPQAEAEVNSVPQAEAEDEPPQGTSRPLSPYPNYPDYKPPSSPIPSQP</sequence>
<organism evidence="10 11">
    <name type="scientific">Dorcoceras hygrometricum</name>
    <dbReference type="NCBI Taxonomy" id="472368"/>
    <lineage>
        <taxon>Eukaryota</taxon>
        <taxon>Viridiplantae</taxon>
        <taxon>Streptophyta</taxon>
        <taxon>Embryophyta</taxon>
        <taxon>Tracheophyta</taxon>
        <taxon>Spermatophyta</taxon>
        <taxon>Magnoliopsida</taxon>
        <taxon>eudicotyledons</taxon>
        <taxon>Gunneridae</taxon>
        <taxon>Pentapetalae</taxon>
        <taxon>asterids</taxon>
        <taxon>lamiids</taxon>
        <taxon>Lamiales</taxon>
        <taxon>Gesneriaceae</taxon>
        <taxon>Didymocarpoideae</taxon>
        <taxon>Trichosporeae</taxon>
        <taxon>Loxocarpinae</taxon>
        <taxon>Dorcoceras</taxon>
    </lineage>
</organism>
<keyword evidence="8" id="KW-0472">Membrane</keyword>
<dbReference type="SUPFAM" id="SSF52821">
    <property type="entry name" value="Rhodanese/Cell cycle control phosphatase"/>
    <property type="match status" value="1"/>
</dbReference>
<name>A0A2Z7AJE2_9LAMI</name>